<feature type="region of interest" description="Disordered" evidence="15">
    <location>
        <begin position="238"/>
        <end position="259"/>
    </location>
</feature>
<sequence>MRNHSPPINHVATCSKGAPTIIFLLLLLVHTAAAQNDTAAEPPDLPPQVPYAQKFNPTMAIIMVVLVSAFFLMGFFSVYVRQCADGRPRGRQWDPSEGAFLFRRRSLRGALTGDGIDASVIRSFPTFEYSSVKGLKIGKISLECAVCLNEFEEDDVLRLLPRCNHVFHPDCIDAWLSSHVTCPVCRAKAVPKPDEKFDLPVVPTSEREPEPGVGTGGGLPDQVCIRVDDGLNIESKSQYSQADGGSFTVSGNRPPRSRSTGMRFARLFPFQRSHSTGHPPAQLGEDHERFTLRLPEDVRDQIIKTADLDRTERRNTAFPRVRSESSGYRLTGSVDGGSNTRGKSFFNCEGSGQEDLTGRWGFSLTPPSIGSVRSASGGGDAGVIRPRSTSGSEKLPPFDGLLIGQGLNGEDGEKSLSNPARPRG</sequence>
<comment type="similarity">
    <text evidence="13">Belongs to the RING-type zinc finger family. ATL subfamily.</text>
</comment>
<dbReference type="PANTHER" id="PTHR14155:SF583">
    <property type="entry name" value="RING-TYPE DOMAIN-CONTAINING PROTEIN"/>
    <property type="match status" value="1"/>
</dbReference>
<keyword evidence="9" id="KW-0833">Ubl conjugation pathway</keyword>
<dbReference type="InterPro" id="IPR053238">
    <property type="entry name" value="RING-H2_zinc_finger"/>
</dbReference>
<evidence type="ECO:0000256" key="9">
    <source>
        <dbReference type="ARBA" id="ARBA00022786"/>
    </source>
</evidence>
<evidence type="ECO:0000256" key="10">
    <source>
        <dbReference type="ARBA" id="ARBA00022833"/>
    </source>
</evidence>
<dbReference type="PANTHER" id="PTHR14155">
    <property type="entry name" value="RING FINGER DOMAIN-CONTAINING"/>
    <property type="match status" value="1"/>
</dbReference>
<dbReference type="FunFam" id="3.30.40.10:FF:000187">
    <property type="entry name" value="E3 ubiquitin-protein ligase ATL6"/>
    <property type="match status" value="1"/>
</dbReference>
<evidence type="ECO:0000256" key="17">
    <source>
        <dbReference type="SAM" id="SignalP"/>
    </source>
</evidence>
<keyword evidence="12 16" id="KW-0472">Membrane</keyword>
<dbReference type="AlphaFoldDB" id="A0AAN7JF55"/>
<dbReference type="PROSITE" id="PS50089">
    <property type="entry name" value="ZF_RING_2"/>
    <property type="match status" value="1"/>
</dbReference>
<comment type="caution">
    <text evidence="19">The sequence shown here is derived from an EMBL/GenBank/DDBJ whole genome shotgun (WGS) entry which is preliminary data.</text>
</comment>
<feature type="region of interest" description="Disordered" evidence="15">
    <location>
        <begin position="197"/>
        <end position="219"/>
    </location>
</feature>
<feature type="transmembrane region" description="Helical" evidence="16">
    <location>
        <begin position="58"/>
        <end position="80"/>
    </location>
</feature>
<evidence type="ECO:0000256" key="6">
    <source>
        <dbReference type="ARBA" id="ARBA00022692"/>
    </source>
</evidence>
<proteinExistence type="inferred from homology"/>
<evidence type="ECO:0000256" key="14">
    <source>
        <dbReference type="PROSITE-ProRule" id="PRU00175"/>
    </source>
</evidence>
<evidence type="ECO:0000256" key="4">
    <source>
        <dbReference type="ARBA" id="ARBA00012483"/>
    </source>
</evidence>
<dbReference type="SUPFAM" id="SSF57850">
    <property type="entry name" value="RING/U-box"/>
    <property type="match status" value="1"/>
</dbReference>
<keyword evidence="5" id="KW-0808">Transferase</keyword>
<accession>A0AAN7JF55</accession>
<dbReference type="EMBL" id="JAXIOK010000024">
    <property type="protein sequence ID" value="KAK4740874.1"/>
    <property type="molecule type" value="Genomic_DNA"/>
</dbReference>
<evidence type="ECO:0000256" key="1">
    <source>
        <dbReference type="ARBA" id="ARBA00000900"/>
    </source>
</evidence>
<dbReference type="CDD" id="cd16461">
    <property type="entry name" value="RING-H2_EL5-like"/>
    <property type="match status" value="1"/>
</dbReference>
<evidence type="ECO:0000256" key="15">
    <source>
        <dbReference type="SAM" id="MobiDB-lite"/>
    </source>
</evidence>
<feature type="region of interest" description="Disordered" evidence="15">
    <location>
        <begin position="367"/>
        <end position="424"/>
    </location>
</feature>
<feature type="domain" description="RING-type" evidence="18">
    <location>
        <begin position="144"/>
        <end position="186"/>
    </location>
</feature>
<evidence type="ECO:0000256" key="13">
    <source>
        <dbReference type="ARBA" id="ARBA00024209"/>
    </source>
</evidence>
<dbReference type="Proteomes" id="UP001345219">
    <property type="component" value="Chromosome 19"/>
</dbReference>
<evidence type="ECO:0000256" key="2">
    <source>
        <dbReference type="ARBA" id="ARBA00004167"/>
    </source>
</evidence>
<keyword evidence="8 14" id="KW-0863">Zinc-finger</keyword>
<evidence type="ECO:0000256" key="7">
    <source>
        <dbReference type="ARBA" id="ARBA00022723"/>
    </source>
</evidence>
<feature type="chain" id="PRO_5042865021" description="RING-type E3 ubiquitin transferase" evidence="17">
    <location>
        <begin position="35"/>
        <end position="424"/>
    </location>
</feature>
<comment type="subcellular location">
    <subcellularLocation>
        <location evidence="2">Membrane</location>
        <topology evidence="2">Single-pass membrane protein</topology>
    </subcellularLocation>
</comment>
<feature type="signal peptide" evidence="17">
    <location>
        <begin position="1"/>
        <end position="34"/>
    </location>
</feature>
<dbReference type="SMART" id="SM00184">
    <property type="entry name" value="RING"/>
    <property type="match status" value="1"/>
</dbReference>
<evidence type="ECO:0000256" key="11">
    <source>
        <dbReference type="ARBA" id="ARBA00022989"/>
    </source>
</evidence>
<comment type="catalytic activity">
    <reaction evidence="1">
        <text>S-ubiquitinyl-[E2 ubiquitin-conjugating enzyme]-L-cysteine + [acceptor protein]-L-lysine = [E2 ubiquitin-conjugating enzyme]-L-cysteine + N(6)-ubiquitinyl-[acceptor protein]-L-lysine.</text>
        <dbReference type="EC" id="2.3.2.27"/>
    </reaction>
</comment>
<keyword evidence="6 16" id="KW-0812">Transmembrane</keyword>
<dbReference type="InterPro" id="IPR001841">
    <property type="entry name" value="Znf_RING"/>
</dbReference>
<gene>
    <name evidence="19" type="ORF">SAY87_024462</name>
</gene>
<organism evidence="19 20">
    <name type="scientific">Trapa incisa</name>
    <dbReference type="NCBI Taxonomy" id="236973"/>
    <lineage>
        <taxon>Eukaryota</taxon>
        <taxon>Viridiplantae</taxon>
        <taxon>Streptophyta</taxon>
        <taxon>Embryophyta</taxon>
        <taxon>Tracheophyta</taxon>
        <taxon>Spermatophyta</taxon>
        <taxon>Magnoliopsida</taxon>
        <taxon>eudicotyledons</taxon>
        <taxon>Gunneridae</taxon>
        <taxon>Pentapetalae</taxon>
        <taxon>rosids</taxon>
        <taxon>malvids</taxon>
        <taxon>Myrtales</taxon>
        <taxon>Lythraceae</taxon>
        <taxon>Trapa</taxon>
    </lineage>
</organism>
<keyword evidence="17" id="KW-0732">Signal</keyword>
<keyword evidence="20" id="KW-1185">Reference proteome</keyword>
<evidence type="ECO:0000256" key="3">
    <source>
        <dbReference type="ARBA" id="ARBA00004906"/>
    </source>
</evidence>
<dbReference type="GO" id="GO:0016020">
    <property type="term" value="C:membrane"/>
    <property type="evidence" value="ECO:0007669"/>
    <property type="project" value="UniProtKB-SubCell"/>
</dbReference>
<dbReference type="Pfam" id="PF13639">
    <property type="entry name" value="zf-RING_2"/>
    <property type="match status" value="1"/>
</dbReference>
<dbReference type="EC" id="2.3.2.27" evidence="4"/>
<reference evidence="19 20" key="1">
    <citation type="journal article" date="2023" name="Hortic Res">
        <title>Pangenome of water caltrop reveals structural variations and asymmetric subgenome divergence after allopolyploidization.</title>
        <authorList>
            <person name="Zhang X."/>
            <person name="Chen Y."/>
            <person name="Wang L."/>
            <person name="Yuan Y."/>
            <person name="Fang M."/>
            <person name="Shi L."/>
            <person name="Lu R."/>
            <person name="Comes H.P."/>
            <person name="Ma Y."/>
            <person name="Chen Y."/>
            <person name="Huang G."/>
            <person name="Zhou Y."/>
            <person name="Zheng Z."/>
            <person name="Qiu Y."/>
        </authorList>
    </citation>
    <scope>NUCLEOTIDE SEQUENCE [LARGE SCALE GENOMIC DNA]</scope>
    <source>
        <tissue evidence="19">Roots</tissue>
    </source>
</reference>
<dbReference type="GO" id="GO:0008270">
    <property type="term" value="F:zinc ion binding"/>
    <property type="evidence" value="ECO:0007669"/>
    <property type="project" value="UniProtKB-KW"/>
</dbReference>
<dbReference type="Gene3D" id="3.30.40.10">
    <property type="entry name" value="Zinc/RING finger domain, C3HC4 (zinc finger)"/>
    <property type="match status" value="1"/>
</dbReference>
<evidence type="ECO:0000256" key="16">
    <source>
        <dbReference type="SAM" id="Phobius"/>
    </source>
</evidence>
<evidence type="ECO:0000259" key="18">
    <source>
        <dbReference type="PROSITE" id="PS50089"/>
    </source>
</evidence>
<name>A0AAN7JF55_9MYRT</name>
<feature type="compositionally biased region" description="Polar residues" evidence="15">
    <location>
        <begin position="238"/>
        <end position="251"/>
    </location>
</feature>
<keyword evidence="10" id="KW-0862">Zinc</keyword>
<evidence type="ECO:0000313" key="19">
    <source>
        <dbReference type="EMBL" id="KAK4740874.1"/>
    </source>
</evidence>
<keyword evidence="11 16" id="KW-1133">Transmembrane helix</keyword>
<evidence type="ECO:0000256" key="12">
    <source>
        <dbReference type="ARBA" id="ARBA00023136"/>
    </source>
</evidence>
<evidence type="ECO:0000256" key="8">
    <source>
        <dbReference type="ARBA" id="ARBA00022771"/>
    </source>
</evidence>
<comment type="pathway">
    <text evidence="3">Protein modification; protein ubiquitination.</text>
</comment>
<keyword evidence="7" id="KW-0479">Metal-binding</keyword>
<evidence type="ECO:0000313" key="20">
    <source>
        <dbReference type="Proteomes" id="UP001345219"/>
    </source>
</evidence>
<dbReference type="GO" id="GO:0061630">
    <property type="term" value="F:ubiquitin protein ligase activity"/>
    <property type="evidence" value="ECO:0007669"/>
    <property type="project" value="UniProtKB-EC"/>
</dbReference>
<protein>
    <recommendedName>
        <fullName evidence="4">RING-type E3 ubiquitin transferase</fullName>
        <ecNumber evidence="4">2.3.2.27</ecNumber>
    </recommendedName>
</protein>
<evidence type="ECO:0000256" key="5">
    <source>
        <dbReference type="ARBA" id="ARBA00022679"/>
    </source>
</evidence>
<dbReference type="InterPro" id="IPR013083">
    <property type="entry name" value="Znf_RING/FYVE/PHD"/>
</dbReference>